<evidence type="ECO:0000313" key="3">
    <source>
        <dbReference type="Proteomes" id="UP000799118"/>
    </source>
</evidence>
<evidence type="ECO:0000256" key="1">
    <source>
        <dbReference type="SAM" id="MobiDB-lite"/>
    </source>
</evidence>
<dbReference type="Proteomes" id="UP000799118">
    <property type="component" value="Unassembled WGS sequence"/>
</dbReference>
<dbReference type="Gene3D" id="3.80.10.10">
    <property type="entry name" value="Ribonuclease Inhibitor"/>
    <property type="match status" value="1"/>
</dbReference>
<name>A0A6A4GPM6_9AGAR</name>
<gene>
    <name evidence="2" type="ORF">BT96DRAFT_475704</name>
</gene>
<keyword evidence="3" id="KW-1185">Reference proteome</keyword>
<reference evidence="2" key="1">
    <citation type="journal article" date="2019" name="Environ. Microbiol.">
        <title>Fungal ecological strategies reflected in gene transcription - a case study of two litter decomposers.</title>
        <authorList>
            <person name="Barbi F."/>
            <person name="Kohler A."/>
            <person name="Barry K."/>
            <person name="Baskaran P."/>
            <person name="Daum C."/>
            <person name="Fauchery L."/>
            <person name="Ihrmark K."/>
            <person name="Kuo A."/>
            <person name="LaButti K."/>
            <person name="Lipzen A."/>
            <person name="Morin E."/>
            <person name="Grigoriev I.V."/>
            <person name="Henrissat B."/>
            <person name="Lindahl B."/>
            <person name="Martin F."/>
        </authorList>
    </citation>
    <scope>NUCLEOTIDE SEQUENCE</scope>
    <source>
        <strain evidence="2">JB14</strain>
    </source>
</reference>
<dbReference type="EMBL" id="ML769783">
    <property type="protein sequence ID" value="KAE9387742.1"/>
    <property type="molecule type" value="Genomic_DNA"/>
</dbReference>
<proteinExistence type="predicted"/>
<dbReference type="AlphaFoldDB" id="A0A6A4GPM6"/>
<dbReference type="OrthoDB" id="3251489at2759"/>
<evidence type="ECO:0000313" key="2">
    <source>
        <dbReference type="EMBL" id="KAE9387742.1"/>
    </source>
</evidence>
<dbReference type="InterPro" id="IPR032675">
    <property type="entry name" value="LRR_dom_sf"/>
</dbReference>
<protein>
    <submittedName>
        <fullName evidence="2">Uncharacterized protein</fullName>
    </submittedName>
</protein>
<organism evidence="2 3">
    <name type="scientific">Gymnopus androsaceus JB14</name>
    <dbReference type="NCBI Taxonomy" id="1447944"/>
    <lineage>
        <taxon>Eukaryota</taxon>
        <taxon>Fungi</taxon>
        <taxon>Dikarya</taxon>
        <taxon>Basidiomycota</taxon>
        <taxon>Agaricomycotina</taxon>
        <taxon>Agaricomycetes</taxon>
        <taxon>Agaricomycetidae</taxon>
        <taxon>Agaricales</taxon>
        <taxon>Marasmiineae</taxon>
        <taxon>Omphalotaceae</taxon>
        <taxon>Gymnopus</taxon>
    </lineage>
</organism>
<accession>A0A6A4GPM6</accession>
<feature type="region of interest" description="Disordered" evidence="1">
    <location>
        <begin position="1"/>
        <end position="21"/>
    </location>
</feature>
<sequence>MQPLSNSRRRFRSSSNVTMDSQHNAFPSKKYYFARLPIELQTQIFTECISQPFGQLMDEHQAPQVLVSVCKDWRDLAYSTSSLWSSFEVHFGTWTLNFKDPEGDAVLLSRMKLWLRRSGNHFLSVKLLYEPPMPFPRDRKLSRFPEEALALLVQHSSRWRDIELAIPSACFTPLLQSTSELHFPLLNTLILDPTHLPPPYRSEPLDACTLASNCGQLTKLHINLEAGRSLTLDDCRSILSQNPNITSCTLYVQCEGSPTPTAEKLSLPVLSELHLMVYSNRVMVESYPERALTAFLGGLDLYMLKYLHIDWLLNTNRQAWSSSHPAFISFLEPLKPTLESLRLGYVPMSEAQVMECLRAVPFLTFVELLFTFGEEPDGPAITDRLWRGLTFVGGDEVNGGYTPGTLLPLLQSMKLQCHGSGCSEKELMRFVNSRADMKSLEFRSLSASDCHAGSAYGEI</sequence>